<keyword evidence="4" id="KW-0804">Transcription</keyword>
<accession>A0A7W3LUW1</accession>
<dbReference type="SUPFAM" id="SSF53850">
    <property type="entry name" value="Periplasmic binding protein-like II"/>
    <property type="match status" value="1"/>
</dbReference>
<dbReference type="Gene3D" id="1.10.10.10">
    <property type="entry name" value="Winged helix-like DNA-binding domain superfamily/Winged helix DNA-binding domain"/>
    <property type="match status" value="1"/>
</dbReference>
<comment type="similarity">
    <text evidence="1">Belongs to the LysR transcriptional regulatory family.</text>
</comment>
<dbReference type="SUPFAM" id="SSF46785">
    <property type="entry name" value="Winged helix' DNA-binding domain"/>
    <property type="match status" value="1"/>
</dbReference>
<evidence type="ECO:0000256" key="3">
    <source>
        <dbReference type="ARBA" id="ARBA00023125"/>
    </source>
</evidence>
<gene>
    <name evidence="6" type="ORF">HNR61_006339</name>
</gene>
<feature type="domain" description="HTH lysR-type" evidence="5">
    <location>
        <begin position="2"/>
        <end position="59"/>
    </location>
</feature>
<organism evidence="6 7">
    <name type="scientific">Actinomadura namibiensis</name>
    <dbReference type="NCBI Taxonomy" id="182080"/>
    <lineage>
        <taxon>Bacteria</taxon>
        <taxon>Bacillati</taxon>
        <taxon>Actinomycetota</taxon>
        <taxon>Actinomycetes</taxon>
        <taxon>Streptosporangiales</taxon>
        <taxon>Thermomonosporaceae</taxon>
        <taxon>Actinomadura</taxon>
    </lineage>
</organism>
<dbReference type="PANTHER" id="PTHR30346">
    <property type="entry name" value="TRANSCRIPTIONAL DUAL REGULATOR HCAR-RELATED"/>
    <property type="match status" value="1"/>
</dbReference>
<dbReference type="Proteomes" id="UP000572680">
    <property type="component" value="Unassembled WGS sequence"/>
</dbReference>
<dbReference type="GO" id="GO:0032993">
    <property type="term" value="C:protein-DNA complex"/>
    <property type="evidence" value="ECO:0007669"/>
    <property type="project" value="TreeGrafter"/>
</dbReference>
<dbReference type="GO" id="GO:0003677">
    <property type="term" value="F:DNA binding"/>
    <property type="evidence" value="ECO:0007669"/>
    <property type="project" value="UniProtKB-KW"/>
</dbReference>
<proteinExistence type="inferred from homology"/>
<dbReference type="Pfam" id="PF00126">
    <property type="entry name" value="HTH_1"/>
    <property type="match status" value="1"/>
</dbReference>
<reference evidence="6 7" key="1">
    <citation type="submission" date="2020-08" db="EMBL/GenBank/DDBJ databases">
        <title>Genomic Encyclopedia of Type Strains, Phase IV (KMG-IV): sequencing the most valuable type-strain genomes for metagenomic binning, comparative biology and taxonomic classification.</title>
        <authorList>
            <person name="Goeker M."/>
        </authorList>
    </citation>
    <scope>NUCLEOTIDE SEQUENCE [LARGE SCALE GENOMIC DNA]</scope>
    <source>
        <strain evidence="6 7">DSM 44197</strain>
    </source>
</reference>
<dbReference type="InterPro" id="IPR000847">
    <property type="entry name" value="LysR_HTH_N"/>
</dbReference>
<evidence type="ECO:0000259" key="5">
    <source>
        <dbReference type="PROSITE" id="PS50931"/>
    </source>
</evidence>
<dbReference type="Gene3D" id="3.40.190.10">
    <property type="entry name" value="Periplasmic binding protein-like II"/>
    <property type="match status" value="2"/>
</dbReference>
<dbReference type="InterPro" id="IPR036388">
    <property type="entry name" value="WH-like_DNA-bd_sf"/>
</dbReference>
<dbReference type="PANTHER" id="PTHR30346:SF29">
    <property type="entry name" value="LYSR SUBSTRATE-BINDING"/>
    <property type="match status" value="1"/>
</dbReference>
<dbReference type="RefSeq" id="WP_182846716.1">
    <property type="nucleotide sequence ID" value="NZ_BAAALP010000077.1"/>
</dbReference>
<evidence type="ECO:0000256" key="4">
    <source>
        <dbReference type="ARBA" id="ARBA00023163"/>
    </source>
</evidence>
<dbReference type="InterPro" id="IPR005119">
    <property type="entry name" value="LysR_subst-bd"/>
</dbReference>
<dbReference type="Pfam" id="PF03466">
    <property type="entry name" value="LysR_substrate"/>
    <property type="match status" value="1"/>
</dbReference>
<dbReference type="EMBL" id="JACJIA010000009">
    <property type="protein sequence ID" value="MBA8954682.1"/>
    <property type="molecule type" value="Genomic_DNA"/>
</dbReference>
<dbReference type="AlphaFoldDB" id="A0A7W3LUW1"/>
<dbReference type="GO" id="GO:0003700">
    <property type="term" value="F:DNA-binding transcription factor activity"/>
    <property type="evidence" value="ECO:0007669"/>
    <property type="project" value="InterPro"/>
</dbReference>
<name>A0A7W3LUW1_ACTNM</name>
<sequence>MLDLERLRALRELKLRGTVGAVADALGYTPSAVSQQLAQLQREVGVPLVERVGRRLRLTRAGEVLAEEADGLLAAAQHAVEASLAASGRVAGTVRVVGFQTALLHVLSPALPGLAAEYPDLVVEILDEEFQRMLQALVLQEIDVVVTDEYSHLPRPRRPELTAEVLITEPMRLAMPADHPLAASGDPVRMADLADTPWVTGHPGTNHSDLLDRACVELGGFRPRIRIRSNDLLVLRAMVANAGAVSLMPDLALAERETGVVVRDLADAPVRRRMVMWWRVGAEVRPSVRAVLEAFRRSADELVERRPGLVRGIPAGERSPFPGPGGE</sequence>
<comment type="caution">
    <text evidence="6">The sequence shown here is derived from an EMBL/GenBank/DDBJ whole genome shotgun (WGS) entry which is preliminary data.</text>
</comment>
<protein>
    <submittedName>
        <fullName evidence="6">DNA-binding transcriptional LysR family regulator</fullName>
    </submittedName>
</protein>
<evidence type="ECO:0000313" key="7">
    <source>
        <dbReference type="Proteomes" id="UP000572680"/>
    </source>
</evidence>
<keyword evidence="2" id="KW-0805">Transcription regulation</keyword>
<dbReference type="PROSITE" id="PS50931">
    <property type="entry name" value="HTH_LYSR"/>
    <property type="match status" value="1"/>
</dbReference>
<dbReference type="InterPro" id="IPR036390">
    <property type="entry name" value="WH_DNA-bd_sf"/>
</dbReference>
<evidence type="ECO:0000313" key="6">
    <source>
        <dbReference type="EMBL" id="MBA8954682.1"/>
    </source>
</evidence>
<evidence type="ECO:0000256" key="2">
    <source>
        <dbReference type="ARBA" id="ARBA00023015"/>
    </source>
</evidence>
<evidence type="ECO:0000256" key="1">
    <source>
        <dbReference type="ARBA" id="ARBA00009437"/>
    </source>
</evidence>
<keyword evidence="3 6" id="KW-0238">DNA-binding</keyword>
<keyword evidence="7" id="KW-1185">Reference proteome</keyword>